<feature type="compositionally biased region" description="Polar residues" evidence="1">
    <location>
        <begin position="324"/>
        <end position="337"/>
    </location>
</feature>
<dbReference type="Gene3D" id="1.25.10.10">
    <property type="entry name" value="Leucine-rich Repeat Variant"/>
    <property type="match status" value="1"/>
</dbReference>
<dbReference type="PROSITE" id="PS50896">
    <property type="entry name" value="LISH"/>
    <property type="match status" value="1"/>
</dbReference>
<evidence type="ECO:0000313" key="3">
    <source>
        <dbReference type="Proteomes" id="UP000612055"/>
    </source>
</evidence>
<feature type="compositionally biased region" description="Pro residues" evidence="1">
    <location>
        <begin position="156"/>
        <end position="173"/>
    </location>
</feature>
<gene>
    <name evidence="2" type="ORF">HYH03_004387</name>
</gene>
<dbReference type="PANTHER" id="PTHR32059:SF0">
    <property type="entry name" value="RAB11-BINDING PROTEIN RELCH"/>
    <property type="match status" value="1"/>
</dbReference>
<feature type="compositionally biased region" description="Low complexity" evidence="1">
    <location>
        <begin position="486"/>
        <end position="534"/>
    </location>
</feature>
<dbReference type="Proteomes" id="UP000612055">
    <property type="component" value="Unassembled WGS sequence"/>
</dbReference>
<feature type="region of interest" description="Disordered" evidence="1">
    <location>
        <begin position="1"/>
        <end position="21"/>
    </location>
</feature>
<dbReference type="SUPFAM" id="SSF48371">
    <property type="entry name" value="ARM repeat"/>
    <property type="match status" value="1"/>
</dbReference>
<feature type="compositionally biased region" description="Low complexity" evidence="1">
    <location>
        <begin position="1627"/>
        <end position="1640"/>
    </location>
</feature>
<feature type="compositionally biased region" description="Low complexity" evidence="1">
    <location>
        <begin position="939"/>
        <end position="959"/>
    </location>
</feature>
<feature type="region of interest" description="Disordered" evidence="1">
    <location>
        <begin position="1323"/>
        <end position="1369"/>
    </location>
</feature>
<accession>A0A835YAB7</accession>
<feature type="region of interest" description="Disordered" evidence="1">
    <location>
        <begin position="939"/>
        <end position="1043"/>
    </location>
</feature>
<feature type="compositionally biased region" description="Low complexity" evidence="1">
    <location>
        <begin position="1649"/>
        <end position="1671"/>
    </location>
</feature>
<organism evidence="2 3">
    <name type="scientific">Edaphochlamys debaryana</name>
    <dbReference type="NCBI Taxonomy" id="47281"/>
    <lineage>
        <taxon>Eukaryota</taxon>
        <taxon>Viridiplantae</taxon>
        <taxon>Chlorophyta</taxon>
        <taxon>core chlorophytes</taxon>
        <taxon>Chlorophyceae</taxon>
        <taxon>CS clade</taxon>
        <taxon>Chlamydomonadales</taxon>
        <taxon>Chlamydomonadales incertae sedis</taxon>
        <taxon>Edaphochlamys</taxon>
    </lineage>
</organism>
<dbReference type="PANTHER" id="PTHR32059">
    <property type="entry name" value="RAB11-BINDING PROTEIN RELCH"/>
    <property type="match status" value="1"/>
</dbReference>
<feature type="region of interest" description="Disordered" evidence="1">
    <location>
        <begin position="119"/>
        <end position="197"/>
    </location>
</feature>
<feature type="compositionally biased region" description="Low complexity" evidence="1">
    <location>
        <begin position="1067"/>
        <end position="1085"/>
    </location>
</feature>
<evidence type="ECO:0008006" key="4">
    <source>
        <dbReference type="Google" id="ProtNLM"/>
    </source>
</evidence>
<dbReference type="InterPro" id="IPR040362">
    <property type="entry name" value="RELCH"/>
</dbReference>
<feature type="region of interest" description="Disordered" evidence="1">
    <location>
        <begin position="467"/>
        <end position="535"/>
    </location>
</feature>
<sequence length="1752" mass="170959">MSRLAPPPDGGLVHRGAHPSLPPAAPQQVVQYLLAKNYHLTALELLVEAQASGHGEDVRDLQAFFSDPERFPPEELARQQPADALELQAAARERESRLQMAEYELRLAKEDLAEMARKLAAAQEGAPGPGAGAPGATAGAVERSAASAPAGSIPLPELPAPARPAPAPEPPAPAAAAPPQLPSPGQGSSLGGGPGPSDVRALNAAVFAHLLRQGLVTTAMTMEEEVGGPLRAATPSHAGSVGGAPGAASGPGEQPWELWAWYHAAAAAAAAASDHTGTRAGSLAYTSSRKGSLAFGGGGGGGGGGGEEVVAAAVAAVAATGVTSNGRPGSDSGASSPDLSELGQELGLDLDLGFDLGSEDDDLDVPLEESATDGEASGTDGGDGAAAAAEVTAAEKLRSALATSRRQMQILRTRATAAVAAAASAAAAAKHRAEAQAAAAVAAAAAAAGSGDQPTHLRTAGGSLLDDLLAEGTSGPSRGPAPPSSGPTASGAAEPPSPSREGFSLPPLHPAASPSVLDGSAPSASTSPASAGPSLGMGGAARPLWCRLSEEQVTLRLALDPSHVAALEALLGALAEALPRLVPNLNIKTRVEALPLLLATARTTSDWEVRRQLLVAAFNLAPAPDAQQRQAIIEACLELCRSFGSGWAATEFVGLCCKHAASASAERRMLVAEALGAAVGTVDPGTQAHVLLTQLSQLARDRMETVREAACHSLARLVPRLPYSRSYYTPLEALLMALAADASEAVHTAALSYLVPALLTWQPQDADTVLVSSCLSRVLSDLSQHVTSIAGHAQYKQAAAAAAAAAAATDTASGSAAATAAAASAAAASAAHGGTGFAGSVLRYGHTSTSISGTSPLATTNSAGSAGVGGGGSTTDLTVAPRGVSYSGGAGDGGGGGVAVLFGRRAFPSAAHLAAYQLLGLYCALAPALRQAAVRSRPAWAAPPGSAPASASHRSSASASRHHRTGSTGAALGSETGAATPSTPAPAAAATTAGGAAVPHATRTGSGTLSPGHRRTASHPLPHAGGAGSAGAPGASHPSHRHGASTIVGAAAAAAAAAAAGVATAGALESPTGGSPQPQAQAQGQGQAGEEGREGEVDADDASMGLWAGSAAHSAWKTLEWVVQLVVPELLRLVLALGAAGHEAAELRRQAAAAVGATCTALGPSFTRTALLPIFAAAGGCGASLVPSSSAGPAGAAGSSGGGAGPAGAAAGSVVVSFSDRGSAPLPPALVDAVAGAQPRTAEALRLARLAVLPVLLGSVLPTARMLRPYLGGLMGTAHEMRHRWLLEALPEYTAALTTAATLRPDLIPDLLLLLEDLLSGKHQPPTAATDQPPTGQPSHGTSGSPAQQRGDSAADADGSGASSGGGGSAGPASTAAGLCCVAVARSLVPLSSLELASRRLLPAIMALLSYGDPELQRACVGVLAELGLRFRNEGPRVSEQVLVVFDSLLEQGSHAVQLEVLAAGTALAAAAAPSAAVSAAAASQVEWLLMAVQVVALRLQHAAAAASGNLTVTPGSSAAAAGGAGGSAAAAAASVAALGPEQQRALAAALLAALKAVAPHDLRLPRLQATLGAALDSLGRCKALLPDPQQQAALAALQKERSAAGQAAAAGASVSSAPAASAAPAAAPSASPAASSGAANSTPNRPHAASATGAGAGGASTPVGTAAGAGFAHDGGSAAATPPPAEAPGALRSRFDAFKQRLMKKKDEPGPGGLAAAGAGGAHGLGAGGGQAAFASIAPKECFFSDDEGDA</sequence>
<dbReference type="GO" id="GO:0032367">
    <property type="term" value="P:intracellular cholesterol transport"/>
    <property type="evidence" value="ECO:0007669"/>
    <property type="project" value="InterPro"/>
</dbReference>
<feature type="region of interest" description="Disordered" evidence="1">
    <location>
        <begin position="230"/>
        <end position="252"/>
    </location>
</feature>
<evidence type="ECO:0000256" key="1">
    <source>
        <dbReference type="SAM" id="MobiDB-lite"/>
    </source>
</evidence>
<proteinExistence type="predicted"/>
<keyword evidence="3" id="KW-1185">Reference proteome</keyword>
<comment type="caution">
    <text evidence="2">The sequence shown here is derived from an EMBL/GenBank/DDBJ whole genome shotgun (WGS) entry which is preliminary data.</text>
</comment>
<feature type="region of interest" description="Disordered" evidence="1">
    <location>
        <begin position="1067"/>
        <end position="1097"/>
    </location>
</feature>
<protein>
    <recommendedName>
        <fullName evidence="4">LisH domain-containing protein</fullName>
    </recommendedName>
</protein>
<dbReference type="InterPro" id="IPR011989">
    <property type="entry name" value="ARM-like"/>
</dbReference>
<feature type="compositionally biased region" description="Acidic residues" evidence="1">
    <location>
        <begin position="359"/>
        <end position="372"/>
    </location>
</feature>
<feature type="compositionally biased region" description="Low complexity" evidence="1">
    <location>
        <begin position="174"/>
        <end position="187"/>
    </location>
</feature>
<reference evidence="2" key="1">
    <citation type="journal article" date="2020" name="bioRxiv">
        <title>Comparative genomics of Chlamydomonas.</title>
        <authorList>
            <person name="Craig R.J."/>
            <person name="Hasan A.R."/>
            <person name="Ness R.W."/>
            <person name="Keightley P.D."/>
        </authorList>
    </citation>
    <scope>NUCLEOTIDE SEQUENCE</scope>
    <source>
        <strain evidence="2">CCAP 11/70</strain>
    </source>
</reference>
<dbReference type="EMBL" id="JAEHOE010000013">
    <property type="protein sequence ID" value="KAG2497648.1"/>
    <property type="molecule type" value="Genomic_DNA"/>
</dbReference>
<feature type="compositionally biased region" description="Polar residues" evidence="1">
    <location>
        <begin position="1339"/>
        <end position="1350"/>
    </location>
</feature>
<feature type="region of interest" description="Disordered" evidence="1">
    <location>
        <begin position="1627"/>
        <end position="1691"/>
    </location>
</feature>
<dbReference type="InterPro" id="IPR006594">
    <property type="entry name" value="LisH"/>
</dbReference>
<feature type="region of interest" description="Disordered" evidence="1">
    <location>
        <begin position="359"/>
        <end position="386"/>
    </location>
</feature>
<feature type="compositionally biased region" description="Low complexity" evidence="1">
    <location>
        <begin position="976"/>
        <end position="1002"/>
    </location>
</feature>
<feature type="region of interest" description="Disordered" evidence="1">
    <location>
        <begin position="322"/>
        <end position="341"/>
    </location>
</feature>
<evidence type="ECO:0000313" key="2">
    <source>
        <dbReference type="EMBL" id="KAG2497648.1"/>
    </source>
</evidence>
<dbReference type="OrthoDB" id="543570at2759"/>
<feature type="compositionally biased region" description="Low complexity" evidence="1">
    <location>
        <begin position="1351"/>
        <end position="1361"/>
    </location>
</feature>
<dbReference type="SMART" id="SM00667">
    <property type="entry name" value="LisH"/>
    <property type="match status" value="2"/>
</dbReference>
<name>A0A835YAB7_9CHLO</name>
<dbReference type="GO" id="GO:0055037">
    <property type="term" value="C:recycling endosome"/>
    <property type="evidence" value="ECO:0007669"/>
    <property type="project" value="TreeGrafter"/>
</dbReference>
<dbReference type="InterPro" id="IPR016024">
    <property type="entry name" value="ARM-type_fold"/>
</dbReference>
<feature type="compositionally biased region" description="Low complexity" evidence="1">
    <location>
        <begin position="1323"/>
        <end position="1338"/>
    </location>
</feature>
<dbReference type="GO" id="GO:0005802">
    <property type="term" value="C:trans-Golgi network"/>
    <property type="evidence" value="ECO:0007669"/>
    <property type="project" value="InterPro"/>
</dbReference>